<evidence type="ECO:0000256" key="2">
    <source>
        <dbReference type="SAM" id="MobiDB-lite"/>
    </source>
</evidence>
<dbReference type="PANTHER" id="PTHR37610">
    <property type="entry name" value="CCHC-TYPE DOMAIN-CONTAINING PROTEIN"/>
    <property type="match status" value="1"/>
</dbReference>
<feature type="compositionally biased region" description="Basic and acidic residues" evidence="2">
    <location>
        <begin position="468"/>
        <end position="477"/>
    </location>
</feature>
<dbReference type="InterPro" id="IPR025724">
    <property type="entry name" value="GAG-pre-integrase_dom"/>
</dbReference>
<comment type="caution">
    <text evidence="4">The sequence shown here is derived from an EMBL/GenBank/DDBJ whole genome shotgun (WGS) entry which is preliminary data.</text>
</comment>
<dbReference type="Proteomes" id="UP000826656">
    <property type="component" value="Unassembled WGS sequence"/>
</dbReference>
<keyword evidence="1" id="KW-0479">Metal-binding</keyword>
<feature type="region of interest" description="Disordered" evidence="2">
    <location>
        <begin position="468"/>
        <end position="511"/>
    </location>
</feature>
<accession>A0ABQ7UGP9</accession>
<keyword evidence="1" id="KW-0862">Zinc</keyword>
<keyword evidence="1" id="KW-0863">Zinc-finger</keyword>
<protein>
    <recommendedName>
        <fullName evidence="3">CCHC-type domain-containing protein</fullName>
    </recommendedName>
</protein>
<evidence type="ECO:0000259" key="3">
    <source>
        <dbReference type="PROSITE" id="PS50158"/>
    </source>
</evidence>
<dbReference type="EMBL" id="JAIVGD010000019">
    <property type="protein sequence ID" value="KAH0748177.1"/>
    <property type="molecule type" value="Genomic_DNA"/>
</dbReference>
<dbReference type="Pfam" id="PF07727">
    <property type="entry name" value="RVT_2"/>
    <property type="match status" value="1"/>
</dbReference>
<organism evidence="4 5">
    <name type="scientific">Solanum tuberosum</name>
    <name type="common">Potato</name>
    <dbReference type="NCBI Taxonomy" id="4113"/>
    <lineage>
        <taxon>Eukaryota</taxon>
        <taxon>Viridiplantae</taxon>
        <taxon>Streptophyta</taxon>
        <taxon>Embryophyta</taxon>
        <taxon>Tracheophyta</taxon>
        <taxon>Spermatophyta</taxon>
        <taxon>Magnoliopsida</taxon>
        <taxon>eudicotyledons</taxon>
        <taxon>Gunneridae</taxon>
        <taxon>Pentapetalae</taxon>
        <taxon>asterids</taxon>
        <taxon>lamiids</taxon>
        <taxon>Solanales</taxon>
        <taxon>Solanaceae</taxon>
        <taxon>Solanoideae</taxon>
        <taxon>Solaneae</taxon>
        <taxon>Solanum</taxon>
    </lineage>
</organism>
<dbReference type="InterPro" id="IPR036875">
    <property type="entry name" value="Znf_CCHC_sf"/>
</dbReference>
<dbReference type="SUPFAM" id="SSF57756">
    <property type="entry name" value="Retrovirus zinc finger-like domains"/>
    <property type="match status" value="1"/>
</dbReference>
<gene>
    <name evidence="4" type="ORF">KY290_027409</name>
</gene>
<evidence type="ECO:0000313" key="5">
    <source>
        <dbReference type="Proteomes" id="UP000826656"/>
    </source>
</evidence>
<dbReference type="InterPro" id="IPR013103">
    <property type="entry name" value="RVT_2"/>
</dbReference>
<feature type="domain" description="CCHC-type" evidence="3">
    <location>
        <begin position="266"/>
        <end position="279"/>
    </location>
</feature>
<evidence type="ECO:0000256" key="1">
    <source>
        <dbReference type="PROSITE-ProRule" id="PRU00047"/>
    </source>
</evidence>
<dbReference type="PANTHER" id="PTHR37610:SF45">
    <property type="entry name" value="RETROTRANSPOSON GAG DOMAIN-CONTAINING PROTEIN"/>
    <property type="match status" value="1"/>
</dbReference>
<dbReference type="PROSITE" id="PS50158">
    <property type="entry name" value="ZF_CCHC"/>
    <property type="match status" value="1"/>
</dbReference>
<dbReference type="InterPro" id="IPR001878">
    <property type="entry name" value="Znf_CCHC"/>
</dbReference>
<dbReference type="Pfam" id="PF13976">
    <property type="entry name" value="gag_pre-integrs"/>
    <property type="match status" value="1"/>
</dbReference>
<reference evidence="4 5" key="1">
    <citation type="journal article" date="2021" name="bioRxiv">
        <title>Chromosome-scale and haplotype-resolved genome assembly of a tetraploid potato cultivar.</title>
        <authorList>
            <person name="Sun H."/>
            <person name="Jiao W.-B."/>
            <person name="Krause K."/>
            <person name="Campoy J.A."/>
            <person name="Goel M."/>
            <person name="Folz-Donahue K."/>
            <person name="Kukat C."/>
            <person name="Huettel B."/>
            <person name="Schneeberger K."/>
        </authorList>
    </citation>
    <scope>NUCLEOTIDE SEQUENCE [LARGE SCALE GENOMIC DNA]</scope>
    <source>
        <strain evidence="4">SolTubOtavaFocal</strain>
        <tissue evidence="4">Leaves</tissue>
    </source>
</reference>
<dbReference type="Pfam" id="PF14244">
    <property type="entry name" value="Retrotran_gag_3"/>
    <property type="match status" value="1"/>
</dbReference>
<proteinExistence type="predicted"/>
<sequence length="610" mass="69532">MVSELNLVVPSISVTQSNNLAPQIIVQQDNSAFPTGIVLDETNYPLWSQLMEMCIGARNKVGYLTGELTKPSPTDPTYGTWITENHKVQSWLIDSMSPHLMQRFIHLATAQEIWEAASKIFYDGSDETRLFELNQQSFTAKQNSRPLSTYYNELIAIFREIDHRTASQERSVEGIVQLHSVVARLRVHIFLSGLELEFDQVRGVILRKDPKLDLKSCYAYVRREAQQRQIMESSRPVPESSVMVVQRDTQKSQSISSSGKTNNFVCNHCGEKGHTKQRCFEIIGYPEWWDFSKKPRKNLTGRATIAIQGEQSQPTTNVAQPGNFGKDILTRKTLGYGVKRGKLYYLELDENTEHNFGQAYHTSGVEKAKEKIWLWHKRLGHISFGYLKTLWPSLFADLDGVSSSTLYEENVSEALEPNKQDTEIPLDQGEFLDLEELQGRLSKNTHVIDEISSDHPIESPVFSNLSERDEVSMHNEDAVEDPILTPSTEESSQNVQEDDAPQIQNGPRQCMNRWKPCKETQLGNGSTDRYKARLVAKGYAQKYGVDYQETFAPVAKLNTIRILISIAMNRDWPLRQFDVKNAFLNGDLEEEVYMEFPPGIKQGTMHKDKI</sequence>
<name>A0ABQ7UGP9_SOLTU</name>
<dbReference type="InterPro" id="IPR029472">
    <property type="entry name" value="Copia-like_N"/>
</dbReference>
<evidence type="ECO:0000313" key="4">
    <source>
        <dbReference type="EMBL" id="KAH0748177.1"/>
    </source>
</evidence>
<feature type="compositionally biased region" description="Polar residues" evidence="2">
    <location>
        <begin position="485"/>
        <end position="495"/>
    </location>
</feature>
<keyword evidence="5" id="KW-1185">Reference proteome</keyword>